<dbReference type="Pfam" id="PF03445">
    <property type="entry name" value="DUF294"/>
    <property type="match status" value="1"/>
</dbReference>
<dbReference type="InterPro" id="IPR000595">
    <property type="entry name" value="cNMP-bd_dom"/>
</dbReference>
<dbReference type="SMART" id="SM00116">
    <property type="entry name" value="CBS"/>
    <property type="match status" value="2"/>
</dbReference>
<dbReference type="PANTHER" id="PTHR43080">
    <property type="entry name" value="CBS DOMAIN-CONTAINING PROTEIN CBSX3, MITOCHONDRIAL"/>
    <property type="match status" value="1"/>
</dbReference>
<evidence type="ECO:0000313" key="6">
    <source>
        <dbReference type="Proteomes" id="UP000295468"/>
    </source>
</evidence>
<dbReference type="InterPro" id="IPR014710">
    <property type="entry name" value="RmlC-like_jellyroll"/>
</dbReference>
<accession>A0A4R6TL45</accession>
<dbReference type="InterPro" id="IPR051257">
    <property type="entry name" value="Diverse_CBS-Domain"/>
</dbReference>
<dbReference type="InterPro" id="IPR018821">
    <property type="entry name" value="DUF294_put_nucleoTrafse_sb-bd"/>
</dbReference>
<dbReference type="EMBL" id="SNYI01000002">
    <property type="protein sequence ID" value="TDQ31212.1"/>
    <property type="molecule type" value="Genomic_DNA"/>
</dbReference>
<comment type="caution">
    <text evidence="5">The sequence shown here is derived from an EMBL/GenBank/DDBJ whole genome shotgun (WGS) entry which is preliminary data.</text>
</comment>
<dbReference type="OrthoDB" id="9810963at2"/>
<dbReference type="GO" id="GO:0008773">
    <property type="term" value="F:[protein-PII] uridylyltransferase activity"/>
    <property type="evidence" value="ECO:0007669"/>
    <property type="project" value="InterPro"/>
</dbReference>
<dbReference type="InterPro" id="IPR000644">
    <property type="entry name" value="CBS_dom"/>
</dbReference>
<evidence type="ECO:0000256" key="2">
    <source>
        <dbReference type="PROSITE-ProRule" id="PRU00703"/>
    </source>
</evidence>
<dbReference type="InterPro" id="IPR018490">
    <property type="entry name" value="cNMP-bd_dom_sf"/>
</dbReference>
<dbReference type="InterPro" id="IPR043519">
    <property type="entry name" value="NT_sf"/>
</dbReference>
<dbReference type="Pfam" id="PF00027">
    <property type="entry name" value="cNMP_binding"/>
    <property type="match status" value="1"/>
</dbReference>
<organism evidence="5 6">
    <name type="scientific">Zeaxanthinibacter enoshimensis</name>
    <dbReference type="NCBI Taxonomy" id="392009"/>
    <lineage>
        <taxon>Bacteria</taxon>
        <taxon>Pseudomonadati</taxon>
        <taxon>Bacteroidota</taxon>
        <taxon>Flavobacteriia</taxon>
        <taxon>Flavobacteriales</taxon>
        <taxon>Flavobacteriaceae</taxon>
        <taxon>Zeaxanthinibacter</taxon>
    </lineage>
</organism>
<proteinExistence type="predicted"/>
<dbReference type="Gene3D" id="3.30.460.10">
    <property type="entry name" value="Beta Polymerase, domain 2"/>
    <property type="match status" value="1"/>
</dbReference>
<dbReference type="InterPro" id="IPR005105">
    <property type="entry name" value="GlnD_Uridyltrans_N"/>
</dbReference>
<dbReference type="PROSITE" id="PS51371">
    <property type="entry name" value="CBS"/>
    <property type="match status" value="2"/>
</dbReference>
<dbReference type="Pfam" id="PF10335">
    <property type="entry name" value="DUF294_C"/>
    <property type="match status" value="1"/>
</dbReference>
<dbReference type="Gene3D" id="3.10.580.10">
    <property type="entry name" value="CBS-domain"/>
    <property type="match status" value="1"/>
</dbReference>
<dbReference type="SUPFAM" id="SSF51206">
    <property type="entry name" value="cAMP-binding domain-like"/>
    <property type="match status" value="1"/>
</dbReference>
<dbReference type="AlphaFoldDB" id="A0A4R6TL45"/>
<dbReference type="Gene3D" id="2.60.120.10">
    <property type="entry name" value="Jelly Rolls"/>
    <property type="match status" value="1"/>
</dbReference>
<evidence type="ECO:0000313" key="5">
    <source>
        <dbReference type="EMBL" id="TDQ31212.1"/>
    </source>
</evidence>
<dbReference type="InterPro" id="IPR046342">
    <property type="entry name" value="CBS_dom_sf"/>
</dbReference>
<dbReference type="RefSeq" id="WP_133644052.1">
    <property type="nucleotide sequence ID" value="NZ_SNYI01000002.1"/>
</dbReference>
<dbReference type="CDD" id="cd05401">
    <property type="entry name" value="NT_GlnE_GlnD_like"/>
    <property type="match status" value="1"/>
</dbReference>
<gene>
    <name evidence="5" type="ORF">CLV82_1917</name>
</gene>
<keyword evidence="1 2" id="KW-0129">CBS domain</keyword>
<name>A0A4R6TL45_9FLAO</name>
<feature type="domain" description="CBS" evidence="4">
    <location>
        <begin position="237"/>
        <end position="296"/>
    </location>
</feature>
<dbReference type="SUPFAM" id="SSF81301">
    <property type="entry name" value="Nucleotidyltransferase"/>
    <property type="match status" value="1"/>
</dbReference>
<evidence type="ECO:0000256" key="1">
    <source>
        <dbReference type="ARBA" id="ARBA00023122"/>
    </source>
</evidence>
<dbReference type="SUPFAM" id="SSF54631">
    <property type="entry name" value="CBS-domain pair"/>
    <property type="match status" value="1"/>
</dbReference>
<protein>
    <submittedName>
        <fullName evidence="5">CBS domain-containing protein</fullName>
    </submittedName>
</protein>
<dbReference type="CDD" id="cd00038">
    <property type="entry name" value="CAP_ED"/>
    <property type="match status" value="1"/>
</dbReference>
<feature type="domain" description="CBS" evidence="4">
    <location>
        <begin position="173"/>
        <end position="229"/>
    </location>
</feature>
<dbReference type="PROSITE" id="PS50042">
    <property type="entry name" value="CNMP_BINDING_3"/>
    <property type="match status" value="1"/>
</dbReference>
<evidence type="ECO:0000259" key="3">
    <source>
        <dbReference type="PROSITE" id="PS50042"/>
    </source>
</evidence>
<feature type="domain" description="Cyclic nucleotide-binding" evidence="3">
    <location>
        <begin position="18"/>
        <end position="136"/>
    </location>
</feature>
<dbReference type="Pfam" id="PF00571">
    <property type="entry name" value="CBS"/>
    <property type="match status" value="2"/>
</dbReference>
<keyword evidence="6" id="KW-1185">Reference proteome</keyword>
<reference evidence="5 6" key="1">
    <citation type="submission" date="2019-03" db="EMBL/GenBank/DDBJ databases">
        <title>Genomic Encyclopedia of Archaeal and Bacterial Type Strains, Phase II (KMG-II): from individual species to whole genera.</title>
        <authorList>
            <person name="Goeker M."/>
        </authorList>
    </citation>
    <scope>NUCLEOTIDE SEQUENCE [LARGE SCALE GENOMIC DNA]</scope>
    <source>
        <strain evidence="5 6">DSM 18435</strain>
    </source>
</reference>
<evidence type="ECO:0000259" key="4">
    <source>
        <dbReference type="PROSITE" id="PS51371"/>
    </source>
</evidence>
<dbReference type="SMART" id="SM00100">
    <property type="entry name" value="cNMP"/>
    <property type="match status" value="1"/>
</dbReference>
<dbReference type="Proteomes" id="UP000295468">
    <property type="component" value="Unassembled WGS sequence"/>
</dbReference>
<sequence length="640" mass="71923">MKNIISERVADFLKKYPPFNELHEKDLLLLSQEVTIVHRDKGQVVFSGGETAHPHFYVVHKGAVELRNEGNNEVIDLCDEGDIFGLRPLLAREEYILQAKAYEESILYAIPIETFKPYTQTYEEIGNFLIESFASNTRSPYAKMKAEQVAVAIGGDQTLDQSSRMLDFQPISFTKKPVCCKPKTTAKEVAEIMTSKKVGSVLVVEDKLPLGIITDKDLRNNIVTGKLPVTAEASKIMSSPVITYPANLTVTQAQMAMMKAGISHLCLTEDGTPDSRIVGVISKNDLIVALGNNPSVLIKAVKRATKVKQVKAAHKGIMRLLQGYLDNNIPMSITLKIISELNDACVKQLIHICLEKMHAPPPVPFAWLAMGSQGRREQLLKTDQDNAIIYQDTEPGKEEATQNYFLKFASKVNKALQQLGYEYCPAEMMASNSNWCMSLMAWKSTVSGWISNPGKEQVLLSSIFFDYNTVYGDTKLADQLSQHIFEATKDYPNFFYHLAEGALQNPSPSGFFRDFLVEQDGAHKDFFDLKRRALMPLTDAARVLILSQHIKSISGTVERYEKMAELEENNRELYLSCSYATKALLKFRAKQGMLHHDSGRFIALNTLTKEEKIKLKRTFKTIKEIQTLIAVRFKVSNKVV</sequence>
<dbReference type="PANTHER" id="PTHR43080:SF2">
    <property type="entry name" value="CBS DOMAIN-CONTAINING PROTEIN"/>
    <property type="match status" value="1"/>
</dbReference>